<dbReference type="Proteomes" id="UP000243459">
    <property type="component" value="Chromosome 2"/>
</dbReference>
<reference evidence="2" key="1">
    <citation type="journal article" date="2017" name="Nat. Commun.">
        <title>The asparagus genome sheds light on the origin and evolution of a young Y chromosome.</title>
        <authorList>
            <person name="Harkess A."/>
            <person name="Zhou J."/>
            <person name="Xu C."/>
            <person name="Bowers J.E."/>
            <person name="Van der Hulst R."/>
            <person name="Ayyampalayam S."/>
            <person name="Mercati F."/>
            <person name="Riccardi P."/>
            <person name="McKain M.R."/>
            <person name="Kakrana A."/>
            <person name="Tang H."/>
            <person name="Ray J."/>
            <person name="Groenendijk J."/>
            <person name="Arikit S."/>
            <person name="Mathioni S.M."/>
            <person name="Nakano M."/>
            <person name="Shan H."/>
            <person name="Telgmann-Rauber A."/>
            <person name="Kanno A."/>
            <person name="Yue Z."/>
            <person name="Chen H."/>
            <person name="Li W."/>
            <person name="Chen Y."/>
            <person name="Xu X."/>
            <person name="Zhang Y."/>
            <person name="Luo S."/>
            <person name="Chen H."/>
            <person name="Gao J."/>
            <person name="Mao Z."/>
            <person name="Pires J.C."/>
            <person name="Luo M."/>
            <person name="Kudrna D."/>
            <person name="Wing R.A."/>
            <person name="Meyers B.C."/>
            <person name="Yi K."/>
            <person name="Kong H."/>
            <person name="Lavrijsen P."/>
            <person name="Sunseri F."/>
            <person name="Falavigna A."/>
            <person name="Ye Y."/>
            <person name="Leebens-Mack J.H."/>
            <person name="Chen G."/>
        </authorList>
    </citation>
    <scope>NUCLEOTIDE SEQUENCE [LARGE SCALE GENOMIC DNA]</scope>
    <source>
        <strain evidence="2">cv. DH0086</strain>
    </source>
</reference>
<evidence type="ECO:0000313" key="2">
    <source>
        <dbReference type="Proteomes" id="UP000243459"/>
    </source>
</evidence>
<evidence type="ECO:0000313" key="1">
    <source>
        <dbReference type="EMBL" id="ONK78071.1"/>
    </source>
</evidence>
<dbReference type="Gramene" id="ONK78071">
    <property type="protein sequence ID" value="ONK78071"/>
    <property type="gene ID" value="A4U43_C02F13990"/>
</dbReference>
<accession>A0A5P1FN08</accession>
<name>A0A5P1FN08_ASPOF</name>
<keyword evidence="2" id="KW-1185">Reference proteome</keyword>
<organism evidence="1 2">
    <name type="scientific">Asparagus officinalis</name>
    <name type="common">Garden asparagus</name>
    <dbReference type="NCBI Taxonomy" id="4686"/>
    <lineage>
        <taxon>Eukaryota</taxon>
        <taxon>Viridiplantae</taxon>
        <taxon>Streptophyta</taxon>
        <taxon>Embryophyta</taxon>
        <taxon>Tracheophyta</taxon>
        <taxon>Spermatophyta</taxon>
        <taxon>Magnoliopsida</taxon>
        <taxon>Liliopsida</taxon>
        <taxon>Asparagales</taxon>
        <taxon>Asparagaceae</taxon>
        <taxon>Asparagoideae</taxon>
        <taxon>Asparagus</taxon>
    </lineage>
</organism>
<dbReference type="EMBL" id="CM007382">
    <property type="protein sequence ID" value="ONK78071.1"/>
    <property type="molecule type" value="Genomic_DNA"/>
</dbReference>
<protein>
    <submittedName>
        <fullName evidence="1">Uncharacterized protein</fullName>
    </submittedName>
</protein>
<sequence>MEHLIKVGAMKERGHYTFLLLRHLQRSNVFVSKPEPMLKTLRGSELGKESILLDDDEEQVDYEPDDTDTYLTEPYNVGLDGDIDVSSYIPDDEPDFGTMGEAVPVSFPTGGHFEPVVNF</sequence>
<proteinExistence type="predicted"/>
<dbReference type="AlphaFoldDB" id="A0A5P1FN08"/>
<gene>
    <name evidence="1" type="ORF">A4U43_C02F13990</name>
</gene>